<sequence>MESAEDHSREMLKSKTILSSEYMGSKGILRLKSKVSKKIKPFHVQESTPKEGKCIFCGNVHVFLKSKCIAYGKMSTKLNRMSHFAQFCQSYDINTIQNKTAIISTMNEQVFAKLSVDGRRIKLLLDLGVFVNILPSFWYTSLWIVGMLDLLKFLEAE</sequence>
<proteinExistence type="predicted"/>
<name>A0A7R8HEF7_LEPSM</name>
<evidence type="ECO:0000313" key="2">
    <source>
        <dbReference type="Proteomes" id="UP000675881"/>
    </source>
</evidence>
<gene>
    <name evidence="1" type="ORF">LSAA_15001</name>
</gene>
<dbReference type="Proteomes" id="UP000675881">
    <property type="component" value="Chromosome 9"/>
</dbReference>
<keyword evidence="2" id="KW-1185">Reference proteome</keyword>
<dbReference type="EMBL" id="HG994588">
    <property type="protein sequence ID" value="CAF3047381.1"/>
    <property type="molecule type" value="Genomic_DNA"/>
</dbReference>
<protein>
    <submittedName>
        <fullName evidence="1">(salmon louse) hypothetical protein</fullName>
    </submittedName>
</protein>
<accession>A0A7R8HEF7</accession>
<dbReference type="OrthoDB" id="8195376at2759"/>
<dbReference type="AlphaFoldDB" id="A0A7R8HEF7"/>
<reference evidence="1" key="1">
    <citation type="submission" date="2021-02" db="EMBL/GenBank/DDBJ databases">
        <authorList>
            <person name="Bekaert M."/>
        </authorList>
    </citation>
    <scope>NUCLEOTIDE SEQUENCE</scope>
    <source>
        <strain evidence="1">IoA-00</strain>
    </source>
</reference>
<organism evidence="1 2">
    <name type="scientific">Lepeophtheirus salmonis</name>
    <name type="common">Salmon louse</name>
    <name type="synonym">Caligus salmonis</name>
    <dbReference type="NCBI Taxonomy" id="72036"/>
    <lineage>
        <taxon>Eukaryota</taxon>
        <taxon>Metazoa</taxon>
        <taxon>Ecdysozoa</taxon>
        <taxon>Arthropoda</taxon>
        <taxon>Crustacea</taxon>
        <taxon>Multicrustacea</taxon>
        <taxon>Hexanauplia</taxon>
        <taxon>Copepoda</taxon>
        <taxon>Siphonostomatoida</taxon>
        <taxon>Caligidae</taxon>
        <taxon>Lepeophtheirus</taxon>
    </lineage>
</organism>
<evidence type="ECO:0000313" key="1">
    <source>
        <dbReference type="EMBL" id="CAF3047381.1"/>
    </source>
</evidence>